<protein>
    <submittedName>
        <fullName evidence="1">Uncharacterized protein</fullName>
    </submittedName>
</protein>
<name>A0A9P6EHJ6_9AGAR</name>
<comment type="caution">
    <text evidence="1">The sequence shown here is derived from an EMBL/GenBank/DDBJ whole genome shotgun (WGS) entry which is preliminary data.</text>
</comment>
<dbReference type="AlphaFoldDB" id="A0A9P6EHJ6"/>
<sequence length="151" mass="17055">MDFMKDVSLPALEFLDCQTEEPAIMNHLTSLIHRSSCSLKSLVLEFTLSSSSRDGQAIKLLQLMPMLTHLEWRSVLGTAFFQRFADAAFWNEGSNDTFLPHLQSLIYKARRKFPFGLILKAASLSSPKPGQARRPLNNLQFFFTGDGTSLR</sequence>
<accession>A0A9P6EHJ6</accession>
<evidence type="ECO:0000313" key="2">
    <source>
        <dbReference type="Proteomes" id="UP000807306"/>
    </source>
</evidence>
<proteinExistence type="predicted"/>
<dbReference type="EMBL" id="MU157847">
    <property type="protein sequence ID" value="KAF9529221.1"/>
    <property type="molecule type" value="Genomic_DNA"/>
</dbReference>
<gene>
    <name evidence="1" type="ORF">CPB83DRAFT_852883</name>
</gene>
<keyword evidence="2" id="KW-1185">Reference proteome</keyword>
<reference evidence="1" key="1">
    <citation type="submission" date="2020-11" db="EMBL/GenBank/DDBJ databases">
        <authorList>
            <consortium name="DOE Joint Genome Institute"/>
            <person name="Ahrendt S."/>
            <person name="Riley R."/>
            <person name="Andreopoulos W."/>
            <person name="Labutti K."/>
            <person name="Pangilinan J."/>
            <person name="Ruiz-Duenas F.J."/>
            <person name="Barrasa J.M."/>
            <person name="Sanchez-Garcia M."/>
            <person name="Camarero S."/>
            <person name="Miyauchi S."/>
            <person name="Serrano A."/>
            <person name="Linde D."/>
            <person name="Babiker R."/>
            <person name="Drula E."/>
            <person name="Ayuso-Fernandez I."/>
            <person name="Pacheco R."/>
            <person name="Padilla G."/>
            <person name="Ferreira P."/>
            <person name="Barriuso J."/>
            <person name="Kellner H."/>
            <person name="Castanera R."/>
            <person name="Alfaro M."/>
            <person name="Ramirez L."/>
            <person name="Pisabarro A.G."/>
            <person name="Kuo A."/>
            <person name="Tritt A."/>
            <person name="Lipzen A."/>
            <person name="He G."/>
            <person name="Yan M."/>
            <person name="Ng V."/>
            <person name="Cullen D."/>
            <person name="Martin F."/>
            <person name="Rosso M.-N."/>
            <person name="Henrissat B."/>
            <person name="Hibbett D."/>
            <person name="Martinez A.T."/>
            <person name="Grigoriev I.V."/>
        </authorList>
    </citation>
    <scope>NUCLEOTIDE SEQUENCE</scope>
    <source>
        <strain evidence="1">CBS 506.95</strain>
    </source>
</reference>
<dbReference type="Proteomes" id="UP000807306">
    <property type="component" value="Unassembled WGS sequence"/>
</dbReference>
<organism evidence="1 2">
    <name type="scientific">Crepidotus variabilis</name>
    <dbReference type="NCBI Taxonomy" id="179855"/>
    <lineage>
        <taxon>Eukaryota</taxon>
        <taxon>Fungi</taxon>
        <taxon>Dikarya</taxon>
        <taxon>Basidiomycota</taxon>
        <taxon>Agaricomycotina</taxon>
        <taxon>Agaricomycetes</taxon>
        <taxon>Agaricomycetidae</taxon>
        <taxon>Agaricales</taxon>
        <taxon>Agaricineae</taxon>
        <taxon>Crepidotaceae</taxon>
        <taxon>Crepidotus</taxon>
    </lineage>
</organism>
<evidence type="ECO:0000313" key="1">
    <source>
        <dbReference type="EMBL" id="KAF9529221.1"/>
    </source>
</evidence>